<organism evidence="1">
    <name type="scientific">viral metagenome</name>
    <dbReference type="NCBI Taxonomy" id="1070528"/>
    <lineage>
        <taxon>unclassified sequences</taxon>
        <taxon>metagenomes</taxon>
        <taxon>organismal metagenomes</taxon>
    </lineage>
</organism>
<dbReference type="AlphaFoldDB" id="A0A6C0IGV1"/>
<evidence type="ECO:0000313" key="1">
    <source>
        <dbReference type="EMBL" id="QHT91735.1"/>
    </source>
</evidence>
<name>A0A6C0IGV1_9ZZZZ</name>
<accession>A0A6C0IGV1</accession>
<protein>
    <submittedName>
        <fullName evidence="1">Uncharacterized protein</fullName>
    </submittedName>
</protein>
<dbReference type="EMBL" id="MN740168">
    <property type="protein sequence ID" value="QHT91735.1"/>
    <property type="molecule type" value="Genomic_DNA"/>
</dbReference>
<reference evidence="1" key="1">
    <citation type="journal article" date="2020" name="Nature">
        <title>Giant virus diversity and host interactions through global metagenomics.</title>
        <authorList>
            <person name="Schulz F."/>
            <person name="Roux S."/>
            <person name="Paez-Espino D."/>
            <person name="Jungbluth S."/>
            <person name="Walsh D.A."/>
            <person name="Denef V.J."/>
            <person name="McMahon K.D."/>
            <person name="Konstantinidis K.T."/>
            <person name="Eloe-Fadrosh E.A."/>
            <person name="Kyrpides N.C."/>
            <person name="Woyke T."/>
        </authorList>
    </citation>
    <scope>NUCLEOTIDE SEQUENCE</scope>
    <source>
        <strain evidence="1">GVMAG-M-3300023184-86</strain>
    </source>
</reference>
<proteinExistence type="predicted"/>
<sequence length="201" mass="21501">MEFMGKMAVGAVGSSVGKGVFNLGKSAALGLGKKAMTSVTNNVMSSQYAAQASSALANAQNKLVNATGIKCNCDAVDPVKDEAAFNLANNVAWIGWKGNNTGLNDTADPNNKNFADGVFSLISRYNAVCGGDKRKCGQRWARTLRAIAKNEARLGKYGVTNSISNAWSATKNAFSRTTPQQAGIRSKYIRKNRKTNKRNRK</sequence>